<evidence type="ECO:0000259" key="7">
    <source>
        <dbReference type="PROSITE" id="PS51192"/>
    </source>
</evidence>
<feature type="domain" description="Helicase ATP-binding" evidence="7">
    <location>
        <begin position="38"/>
        <end position="212"/>
    </location>
</feature>
<proteinExistence type="inferred from homology"/>
<dbReference type="Gene3D" id="3.40.50.300">
    <property type="entry name" value="P-loop containing nucleotide triphosphate hydrolases"/>
    <property type="match status" value="2"/>
</dbReference>
<keyword evidence="2" id="KW-0547">Nucleotide-binding</keyword>
<dbReference type="GO" id="GO:0005524">
    <property type="term" value="F:ATP binding"/>
    <property type="evidence" value="ECO:0007669"/>
    <property type="project" value="UniProtKB-KW"/>
</dbReference>
<feature type="region of interest" description="Disordered" evidence="6">
    <location>
        <begin position="609"/>
        <end position="632"/>
    </location>
</feature>
<dbReference type="InterPro" id="IPR014001">
    <property type="entry name" value="Helicase_ATP-bd"/>
</dbReference>
<dbReference type="SUPFAM" id="SSF52540">
    <property type="entry name" value="P-loop containing nucleoside triphosphate hydrolases"/>
    <property type="match status" value="1"/>
</dbReference>
<evidence type="ECO:0000256" key="3">
    <source>
        <dbReference type="ARBA" id="ARBA00022840"/>
    </source>
</evidence>
<comment type="catalytic activity">
    <reaction evidence="4">
        <text>Couples ATP hydrolysis with the unwinding of duplex DNA by translocating in the 3'-5' direction.</text>
        <dbReference type="EC" id="5.6.2.4"/>
    </reaction>
</comment>
<accession>A0AAD7G9U7</accession>
<dbReference type="GO" id="GO:0003676">
    <property type="term" value="F:nucleic acid binding"/>
    <property type="evidence" value="ECO:0007669"/>
    <property type="project" value="InterPro"/>
</dbReference>
<gene>
    <name evidence="8" type="ORF">B0H17DRAFT_1205904</name>
</gene>
<dbReference type="PANTHER" id="PTHR13710">
    <property type="entry name" value="DNA HELICASE RECQ FAMILY MEMBER"/>
    <property type="match status" value="1"/>
</dbReference>
<dbReference type="EC" id="5.6.2.4" evidence="5"/>
<protein>
    <recommendedName>
        <fullName evidence="5">DNA 3'-5' helicase</fullName>
        <ecNumber evidence="5">5.6.2.4</ecNumber>
    </recommendedName>
</protein>
<dbReference type="Pfam" id="PF00271">
    <property type="entry name" value="Helicase_C"/>
    <property type="match status" value="1"/>
</dbReference>
<dbReference type="InterPro" id="IPR011545">
    <property type="entry name" value="DEAD/DEAH_box_helicase_dom"/>
</dbReference>
<comment type="caution">
    <text evidence="8">The sequence shown here is derived from an EMBL/GenBank/DDBJ whole genome shotgun (WGS) entry which is preliminary data.</text>
</comment>
<evidence type="ECO:0000313" key="8">
    <source>
        <dbReference type="EMBL" id="KAJ7681380.1"/>
    </source>
</evidence>
<dbReference type="GO" id="GO:0000724">
    <property type="term" value="P:double-strand break repair via homologous recombination"/>
    <property type="evidence" value="ECO:0007669"/>
    <property type="project" value="TreeGrafter"/>
</dbReference>
<dbReference type="PROSITE" id="PS51192">
    <property type="entry name" value="HELICASE_ATP_BIND_1"/>
    <property type="match status" value="1"/>
</dbReference>
<sequence length="854" mass="95063">MARGPRWQDPSGRKVLQTIVKKVLPWIDGLRPVQEDLVAPILDGEDILCCTATALIPSTFPTRLHPVGLVVTPTKGLANNIVSELTKLGITALAYCRETLADARRGGIDLATEIKECTKWQVICVDPEHLRGNEWRIISAWPLFRSRLLFAGADEVHLINEWGTDFRISFKLIGLFVRGCLPTSISVFGLSATLAPGKDTTAVCETLGLYGNSFRLIRRSNEPPNIQFILQPLTHGLAGYEFPDLLPYLLSGRKTCIHCPTIDMVFRVYVYIWRLQARNADKMRRTHMYHSLCSPAYNEETLRLIDEDPHCQIVIATIAFSNGINAKAILDSISLGFSSTLDIVLQEKGRAGRETGSLAPGVVLVQPTTLAAAKKQLQAPATPTAATNSVPIIGIRWCLVICAELFVFNLLLNLDLHLRLAFNVLLLFLIVVRQEACVWIRVCCVVRAAGQFSPCAIISIIVWLVGVGGADDGLDRVNTVDAVLKLDMCSSTTNFKLTLAPYSLLVNVAVLLHVVESAKLEVVIETSASLPAATVMEQDGQEITNGGEGLKRLSALAPDEPAISFDVGTGESEAQYCSGCKTTKPAEDFGTTSTGRPLKTCLVCTRRTRDAKRKQKEDQENIDPDADTDEEDFGRGLGMLPLNDFLDALTQQDVNLKLQARIGISFISGSRRQRADALAAAIRNKMKYRFVKRDHKQAEFSRYMYHCAQNASRQHAPKKNRREGAKPHDKIAMDAFPCKGWLHITITNWDEVAFVKIAHVDEHIPYWKIDIPPTVIEFVQQNSKLTPTQLWDEVLKMHPNPSFTRKAIYAIWADINSSEWKRDPDELKSANILLDEFSRSEPILGSWVQWVIYF</sequence>
<comment type="similarity">
    <text evidence="1">Belongs to the helicase family. RecQ subfamily.</text>
</comment>
<keyword evidence="9" id="KW-1185">Reference proteome</keyword>
<evidence type="ECO:0000256" key="1">
    <source>
        <dbReference type="ARBA" id="ARBA00005446"/>
    </source>
</evidence>
<dbReference type="GO" id="GO:0005737">
    <property type="term" value="C:cytoplasm"/>
    <property type="evidence" value="ECO:0007669"/>
    <property type="project" value="TreeGrafter"/>
</dbReference>
<keyword evidence="3" id="KW-0067">ATP-binding</keyword>
<dbReference type="Proteomes" id="UP001221757">
    <property type="component" value="Unassembled WGS sequence"/>
</dbReference>
<name>A0AAD7G9U7_MYCRO</name>
<dbReference type="GO" id="GO:0005634">
    <property type="term" value="C:nucleus"/>
    <property type="evidence" value="ECO:0007669"/>
    <property type="project" value="TreeGrafter"/>
</dbReference>
<dbReference type="InterPro" id="IPR001650">
    <property type="entry name" value="Helicase_C-like"/>
</dbReference>
<evidence type="ECO:0000256" key="5">
    <source>
        <dbReference type="ARBA" id="ARBA00034808"/>
    </source>
</evidence>
<evidence type="ECO:0000313" key="9">
    <source>
        <dbReference type="Proteomes" id="UP001221757"/>
    </source>
</evidence>
<dbReference type="PANTHER" id="PTHR13710:SF120">
    <property type="entry name" value="BIFUNCTIONAL 3'-5' EXONUCLEASE_ATP-DEPENDENT HELICASE WRN"/>
    <property type="match status" value="1"/>
</dbReference>
<evidence type="ECO:0000256" key="2">
    <source>
        <dbReference type="ARBA" id="ARBA00022741"/>
    </source>
</evidence>
<dbReference type="GO" id="GO:0005694">
    <property type="term" value="C:chromosome"/>
    <property type="evidence" value="ECO:0007669"/>
    <property type="project" value="TreeGrafter"/>
</dbReference>
<evidence type="ECO:0000256" key="6">
    <source>
        <dbReference type="SAM" id="MobiDB-lite"/>
    </source>
</evidence>
<evidence type="ECO:0000256" key="4">
    <source>
        <dbReference type="ARBA" id="ARBA00034617"/>
    </source>
</evidence>
<dbReference type="Pfam" id="PF00270">
    <property type="entry name" value="DEAD"/>
    <property type="match status" value="1"/>
</dbReference>
<dbReference type="GO" id="GO:0009378">
    <property type="term" value="F:four-way junction helicase activity"/>
    <property type="evidence" value="ECO:0007669"/>
    <property type="project" value="TreeGrafter"/>
</dbReference>
<feature type="compositionally biased region" description="Acidic residues" evidence="6">
    <location>
        <begin position="620"/>
        <end position="632"/>
    </location>
</feature>
<organism evidence="8 9">
    <name type="scientific">Mycena rosella</name>
    <name type="common">Pink bonnet</name>
    <name type="synonym">Agaricus rosellus</name>
    <dbReference type="NCBI Taxonomy" id="1033263"/>
    <lineage>
        <taxon>Eukaryota</taxon>
        <taxon>Fungi</taxon>
        <taxon>Dikarya</taxon>
        <taxon>Basidiomycota</taxon>
        <taxon>Agaricomycotina</taxon>
        <taxon>Agaricomycetes</taxon>
        <taxon>Agaricomycetidae</taxon>
        <taxon>Agaricales</taxon>
        <taxon>Marasmiineae</taxon>
        <taxon>Mycenaceae</taxon>
        <taxon>Mycena</taxon>
    </lineage>
</organism>
<dbReference type="AlphaFoldDB" id="A0AAD7G9U7"/>
<dbReference type="GO" id="GO:0043138">
    <property type="term" value="F:3'-5' DNA helicase activity"/>
    <property type="evidence" value="ECO:0007669"/>
    <property type="project" value="UniProtKB-EC"/>
</dbReference>
<dbReference type="EMBL" id="JARKIE010000119">
    <property type="protein sequence ID" value="KAJ7681380.1"/>
    <property type="molecule type" value="Genomic_DNA"/>
</dbReference>
<dbReference type="InterPro" id="IPR027417">
    <property type="entry name" value="P-loop_NTPase"/>
</dbReference>
<reference evidence="8" key="1">
    <citation type="submission" date="2023-03" db="EMBL/GenBank/DDBJ databases">
        <title>Massive genome expansion in bonnet fungi (Mycena s.s.) driven by repeated elements and novel gene families across ecological guilds.</title>
        <authorList>
            <consortium name="Lawrence Berkeley National Laboratory"/>
            <person name="Harder C.B."/>
            <person name="Miyauchi S."/>
            <person name="Viragh M."/>
            <person name="Kuo A."/>
            <person name="Thoen E."/>
            <person name="Andreopoulos B."/>
            <person name="Lu D."/>
            <person name="Skrede I."/>
            <person name="Drula E."/>
            <person name="Henrissat B."/>
            <person name="Morin E."/>
            <person name="Kohler A."/>
            <person name="Barry K."/>
            <person name="LaButti K."/>
            <person name="Morin E."/>
            <person name="Salamov A."/>
            <person name="Lipzen A."/>
            <person name="Mereny Z."/>
            <person name="Hegedus B."/>
            <person name="Baldrian P."/>
            <person name="Stursova M."/>
            <person name="Weitz H."/>
            <person name="Taylor A."/>
            <person name="Grigoriev I.V."/>
            <person name="Nagy L.G."/>
            <person name="Martin F."/>
            <person name="Kauserud H."/>
        </authorList>
    </citation>
    <scope>NUCLEOTIDE SEQUENCE</scope>
    <source>
        <strain evidence="8">CBHHK067</strain>
    </source>
</reference>